<protein>
    <submittedName>
        <fullName evidence="1">Uncharacterized protein</fullName>
    </submittedName>
</protein>
<comment type="caution">
    <text evidence="1">The sequence shown here is derived from an EMBL/GenBank/DDBJ whole genome shotgun (WGS) entry which is preliminary data.</text>
</comment>
<name>X0XV17_9ZZZZ</name>
<gene>
    <name evidence="1" type="ORF">S01H1_73247</name>
</gene>
<accession>X0XV17</accession>
<reference evidence="1" key="1">
    <citation type="journal article" date="2014" name="Front. Microbiol.">
        <title>High frequency of phylogenetically diverse reductive dehalogenase-homologous genes in deep subseafloor sedimentary metagenomes.</title>
        <authorList>
            <person name="Kawai M."/>
            <person name="Futagami T."/>
            <person name="Toyoda A."/>
            <person name="Takaki Y."/>
            <person name="Nishi S."/>
            <person name="Hori S."/>
            <person name="Arai W."/>
            <person name="Tsubouchi T."/>
            <person name="Morono Y."/>
            <person name="Uchiyama I."/>
            <person name="Ito T."/>
            <person name="Fujiyama A."/>
            <person name="Inagaki F."/>
            <person name="Takami H."/>
        </authorList>
    </citation>
    <scope>NUCLEOTIDE SEQUENCE</scope>
    <source>
        <strain evidence="1">Expedition CK06-06</strain>
    </source>
</reference>
<proteinExistence type="predicted"/>
<organism evidence="1">
    <name type="scientific">marine sediment metagenome</name>
    <dbReference type="NCBI Taxonomy" id="412755"/>
    <lineage>
        <taxon>unclassified sequences</taxon>
        <taxon>metagenomes</taxon>
        <taxon>ecological metagenomes</taxon>
    </lineage>
</organism>
<feature type="non-terminal residue" evidence="1">
    <location>
        <position position="1"/>
    </location>
</feature>
<dbReference type="AlphaFoldDB" id="X0XV17"/>
<dbReference type="EMBL" id="BARS01048930">
    <property type="protein sequence ID" value="GAG28646.1"/>
    <property type="molecule type" value="Genomic_DNA"/>
</dbReference>
<evidence type="ECO:0000313" key="1">
    <source>
        <dbReference type="EMBL" id="GAG28646.1"/>
    </source>
</evidence>
<sequence>PFEVIRLKSLLAEFVADDMERKSKYDDPY</sequence>